<comment type="similarity">
    <text evidence="1">Belongs to the class A bacterial acid phosphatase family.</text>
</comment>
<dbReference type="GO" id="GO:0003993">
    <property type="term" value="F:acid phosphatase activity"/>
    <property type="evidence" value="ECO:0007669"/>
    <property type="project" value="UniProtKB-EC"/>
</dbReference>
<dbReference type="RefSeq" id="WP_074841322.1">
    <property type="nucleotide sequence ID" value="NZ_CP047056.1"/>
</dbReference>
<name>A0A662ZEV6_9GAMM</name>
<dbReference type="EMBL" id="FOSF01000052">
    <property type="protein sequence ID" value="SFK30680.1"/>
    <property type="molecule type" value="Genomic_DNA"/>
</dbReference>
<feature type="domain" description="Phosphatidic acid phosphatase type 2/haloperoxidase" evidence="2">
    <location>
        <begin position="129"/>
        <end position="242"/>
    </location>
</feature>
<dbReference type="Gene3D" id="1.20.144.10">
    <property type="entry name" value="Phosphatidic acid phosphatase type 2/haloperoxidase"/>
    <property type="match status" value="1"/>
</dbReference>
<dbReference type="GO" id="GO:0030288">
    <property type="term" value="C:outer membrane-bounded periplasmic space"/>
    <property type="evidence" value="ECO:0007669"/>
    <property type="project" value="InterPro"/>
</dbReference>
<gene>
    <name evidence="3" type="ORF">SAMN04487865_105211</name>
</gene>
<dbReference type="Proteomes" id="UP000243374">
    <property type="component" value="Unassembled WGS sequence"/>
</dbReference>
<dbReference type="PRINTS" id="PR00483">
    <property type="entry name" value="BACPHPHTASE"/>
</dbReference>
<dbReference type="InterPro" id="IPR001011">
    <property type="entry name" value="Acid_Pase_classA_bac"/>
</dbReference>
<keyword evidence="1" id="KW-0378">Hydrolase</keyword>
<dbReference type="PIRSF" id="PIRSF000897">
    <property type="entry name" value="Acid_Ptase_ClsA"/>
    <property type="match status" value="1"/>
</dbReference>
<organism evidence="3 4">
    <name type="scientific">Succinivibrio dextrinosolvens</name>
    <dbReference type="NCBI Taxonomy" id="83771"/>
    <lineage>
        <taxon>Bacteria</taxon>
        <taxon>Pseudomonadati</taxon>
        <taxon>Pseudomonadota</taxon>
        <taxon>Gammaproteobacteria</taxon>
        <taxon>Aeromonadales</taxon>
        <taxon>Succinivibrionaceae</taxon>
        <taxon>Succinivibrio</taxon>
    </lineage>
</organism>
<evidence type="ECO:0000313" key="3">
    <source>
        <dbReference type="EMBL" id="SFK30680.1"/>
    </source>
</evidence>
<dbReference type="SMART" id="SM00014">
    <property type="entry name" value="acidPPc"/>
    <property type="match status" value="1"/>
</dbReference>
<dbReference type="CDD" id="cd03397">
    <property type="entry name" value="PAP2_acid_phosphatase"/>
    <property type="match status" value="1"/>
</dbReference>
<accession>A0A662ZEV6</accession>
<dbReference type="Pfam" id="PF01569">
    <property type="entry name" value="PAP2"/>
    <property type="match status" value="1"/>
</dbReference>
<protein>
    <recommendedName>
        <fullName evidence="1">Acid phosphatase</fullName>
        <ecNumber evidence="1">3.1.3.2</ecNumber>
    </recommendedName>
</protein>
<proteinExistence type="inferred from homology"/>
<dbReference type="EC" id="3.1.3.2" evidence="1"/>
<dbReference type="InterPro" id="IPR000326">
    <property type="entry name" value="PAP2/HPO"/>
</dbReference>
<evidence type="ECO:0000313" key="4">
    <source>
        <dbReference type="Proteomes" id="UP000243374"/>
    </source>
</evidence>
<reference evidence="3 4" key="1">
    <citation type="submission" date="2016-10" db="EMBL/GenBank/DDBJ databases">
        <authorList>
            <person name="Varghese N."/>
            <person name="Submissions S."/>
        </authorList>
    </citation>
    <scope>NUCLEOTIDE SEQUENCE [LARGE SCALE GENOMIC DNA]</scope>
    <source>
        <strain evidence="3 4">22B</strain>
    </source>
</reference>
<sequence>MILSWLKFLKKISLTVVMVLLFSGCTVNKTKLPPDLDSLKSSETGRLPEFDSKDGYPDFVALVQAYPQEKSYVFANDKMIFKETRKLKDTQIWKDAARFAEINPEVLSAYFSPVMSKPITKENTPWTYYLVARLIADVASFGTRGLKNYYKRVRPYVYFNTETCSTKNDEEDHRQTYSYPSTHSTYGQALALVLSEIDPASQAGIIKKGADYGFFRVVCGFHWNSDVELGRIVASYVVARLHSNAEFSEALKYAKEEYRSLQK</sequence>
<evidence type="ECO:0000259" key="2">
    <source>
        <dbReference type="SMART" id="SM00014"/>
    </source>
</evidence>
<dbReference type="SUPFAM" id="SSF48317">
    <property type="entry name" value="Acid phosphatase/Vanadium-dependent haloperoxidase"/>
    <property type="match status" value="1"/>
</dbReference>
<evidence type="ECO:0000256" key="1">
    <source>
        <dbReference type="PIRNR" id="PIRNR000897"/>
    </source>
</evidence>
<dbReference type="PROSITE" id="PS51257">
    <property type="entry name" value="PROKAR_LIPOPROTEIN"/>
    <property type="match status" value="1"/>
</dbReference>
<comment type="catalytic activity">
    <reaction evidence="1">
        <text>a phosphate monoester + H2O = an alcohol + phosphate</text>
        <dbReference type="Rhea" id="RHEA:15017"/>
        <dbReference type="ChEBI" id="CHEBI:15377"/>
        <dbReference type="ChEBI" id="CHEBI:30879"/>
        <dbReference type="ChEBI" id="CHEBI:43474"/>
        <dbReference type="ChEBI" id="CHEBI:67140"/>
        <dbReference type="EC" id="3.1.3.2"/>
    </reaction>
</comment>
<dbReference type="InterPro" id="IPR036938">
    <property type="entry name" value="PAP2/HPO_sf"/>
</dbReference>
<dbReference type="AlphaFoldDB" id="A0A662ZEV6"/>
<keyword evidence="4" id="KW-1185">Reference proteome</keyword>